<feature type="coiled-coil region" evidence="11">
    <location>
        <begin position="597"/>
        <end position="638"/>
    </location>
</feature>
<dbReference type="Pfam" id="PF18077">
    <property type="entry name" value="DUF5595"/>
    <property type="match status" value="1"/>
</dbReference>
<dbReference type="GO" id="GO:0051315">
    <property type="term" value="P:attachment of mitotic spindle microtubules to kinetochore"/>
    <property type="evidence" value="ECO:0007669"/>
    <property type="project" value="UniProtKB-UniRule"/>
</dbReference>
<keyword evidence="8 10" id="KW-0131">Cell cycle</keyword>
<evidence type="ECO:0000256" key="7">
    <source>
        <dbReference type="ARBA" id="ARBA00023242"/>
    </source>
</evidence>
<dbReference type="FunFam" id="1.10.418.30:FF:000001">
    <property type="entry name" value="Probable kinetochore protein ndc80"/>
    <property type="match status" value="1"/>
</dbReference>
<feature type="region of interest" description="Disordered" evidence="12">
    <location>
        <begin position="1"/>
        <end position="32"/>
    </location>
</feature>
<feature type="compositionally biased region" description="Low complexity" evidence="12">
    <location>
        <begin position="76"/>
        <end position="87"/>
    </location>
</feature>
<evidence type="ECO:0000256" key="5">
    <source>
        <dbReference type="ARBA" id="ARBA00022838"/>
    </source>
</evidence>
<evidence type="ECO:0000256" key="10">
    <source>
        <dbReference type="RuleBase" id="RU368072"/>
    </source>
</evidence>
<evidence type="ECO:0000256" key="12">
    <source>
        <dbReference type="SAM" id="MobiDB-lite"/>
    </source>
</evidence>
<organism evidence="15 16">
    <name type="scientific">Arxiozyma heterogenica</name>
    <dbReference type="NCBI Taxonomy" id="278026"/>
    <lineage>
        <taxon>Eukaryota</taxon>
        <taxon>Fungi</taxon>
        <taxon>Dikarya</taxon>
        <taxon>Ascomycota</taxon>
        <taxon>Saccharomycotina</taxon>
        <taxon>Saccharomycetes</taxon>
        <taxon>Saccharomycetales</taxon>
        <taxon>Saccharomycetaceae</taxon>
        <taxon>Arxiozyma</taxon>
    </lineage>
</organism>
<dbReference type="GO" id="GO:0031262">
    <property type="term" value="C:Ndc80 complex"/>
    <property type="evidence" value="ECO:0007669"/>
    <property type="project" value="UniProtKB-UniRule"/>
</dbReference>
<sequence>MSQSGIPVLSGTRRRSNSTSNANNPFNRDINRSFSTNSITNLNKDNGHFVSQIPSPFFSNSQPANDSQHAPYAFHNNNNNNVNNNAGTRRRRNSVGSTISDINKSFLLSAQAEPRKKKSKSIVSTTNPQYRRNSTIGSTMSNTVMKYNDHNMRESRRSLQSSYNLSMINSYDKNNISLLRKDLRPLRDKNFQNAIQQEILDYLLKNKFEVQTNHPISLKSLRQPTQKGFIIIFTWLYKRLDPGYTFQKSVESELYQILKNLNYPYIESINKSQISAVGGSSWYKFLGLLHWLVKLNEKMDMISSDLDSTLLNQPTQELIQMNQPVPDSLEQQDKIKLKYESMIESLVIEYTMDAYKCFLNSNDDFSVPMNKFQVGFEKFIKIINLDIKTLDNQNEVILKQYESILQKATKLRIAKERNTALQNDVKAFENYISVMKEKSKLWPKKLQNMKSDKEQRQENIAEVEKEIKQLSDQLNEKNISVEQIETKNKTQEFLLQSLDDISDKSDRMISTLQSKRIENKNVAKNLLNVLDIYNQTLQSILKDRFILTGRNSPKVDDFKINIGDTLQTLNDNIKLNYNELFKNVSTDQSFSLKNYITEKLIKLIEDIENNCNNIQSDITDLNKEIESFQKQVKMNSEETKKLRESALQVQSNIFSLKQEYEKSLSSQRSEIYELSKRNLNTNKIIDKKLDDAKQIIIDKKHQLSEVENTLILQKQDLQNKIFDIVTYIVEFKLKIQDSLEENKKIISGELQKLNIQQ</sequence>
<evidence type="ECO:0000313" key="15">
    <source>
        <dbReference type="EMBL" id="KAK5774111.1"/>
    </source>
</evidence>
<feature type="region of interest" description="Disordered" evidence="12">
    <location>
        <begin position="53"/>
        <end position="97"/>
    </location>
</feature>
<evidence type="ECO:0000256" key="2">
    <source>
        <dbReference type="ARBA" id="ARBA00022454"/>
    </source>
</evidence>
<comment type="subcellular location">
    <subcellularLocation>
        <location evidence="10">Chromosome</location>
        <location evidence="10">Centromere</location>
        <location evidence="10">Kinetochore</location>
    </subcellularLocation>
    <subcellularLocation>
        <location evidence="10">Nucleus</location>
    </subcellularLocation>
</comment>
<comment type="similarity">
    <text evidence="1 10">Belongs to the NDC80/HEC1 family.</text>
</comment>
<keyword evidence="2 10" id="KW-0158">Chromosome</keyword>
<accession>A0AAN7VZW1</accession>
<name>A0AAN7VZW1_9SACH</name>
<dbReference type="InterPro" id="IPR040967">
    <property type="entry name" value="DUF5595"/>
</dbReference>
<evidence type="ECO:0000259" key="14">
    <source>
        <dbReference type="Pfam" id="PF18077"/>
    </source>
</evidence>
<proteinExistence type="inferred from homology"/>
<evidence type="ECO:0000256" key="6">
    <source>
        <dbReference type="ARBA" id="ARBA00023054"/>
    </source>
</evidence>
<keyword evidence="5 10" id="KW-0995">Kinetochore</keyword>
<comment type="subunit">
    <text evidence="10">Component of the NDC80 complex.</text>
</comment>
<keyword evidence="7 10" id="KW-0539">Nucleus</keyword>
<evidence type="ECO:0000259" key="13">
    <source>
        <dbReference type="Pfam" id="PF03801"/>
    </source>
</evidence>
<evidence type="ECO:0000256" key="9">
    <source>
        <dbReference type="ARBA" id="ARBA00023328"/>
    </source>
</evidence>
<dbReference type="PANTHER" id="PTHR10643:SF2">
    <property type="entry name" value="KINETOCHORE PROTEIN NDC80 HOMOLOG"/>
    <property type="match status" value="1"/>
</dbReference>
<comment type="function">
    <text evidence="10">Acts as a component of the essential kinetochore-associated NDC80 complex, which is required for chromosome segregation and spindle checkpoint activity.</text>
</comment>
<evidence type="ECO:0000256" key="4">
    <source>
        <dbReference type="ARBA" id="ARBA00022776"/>
    </source>
</evidence>
<keyword evidence="9 10" id="KW-0137">Centromere</keyword>
<dbReference type="GO" id="GO:0051301">
    <property type="term" value="P:cell division"/>
    <property type="evidence" value="ECO:0007669"/>
    <property type="project" value="UniProtKB-UniRule"/>
</dbReference>
<feature type="coiled-coil region" evidence="11">
    <location>
        <begin position="446"/>
        <end position="487"/>
    </location>
</feature>
<keyword evidence="4 10" id="KW-0498">Mitosis</keyword>
<dbReference type="Pfam" id="PF03801">
    <property type="entry name" value="Ndc80_HEC"/>
    <property type="match status" value="1"/>
</dbReference>
<dbReference type="InterPro" id="IPR005550">
    <property type="entry name" value="Kinetochore_Ndc80"/>
</dbReference>
<dbReference type="GO" id="GO:0005634">
    <property type="term" value="C:nucleus"/>
    <property type="evidence" value="ECO:0007669"/>
    <property type="project" value="UniProtKB-SubCell"/>
</dbReference>
<feature type="domain" description="Kinetochore protein Ndc80 CH" evidence="13">
    <location>
        <begin position="156"/>
        <end position="300"/>
    </location>
</feature>
<dbReference type="PANTHER" id="PTHR10643">
    <property type="entry name" value="KINETOCHORE PROTEIN NDC80"/>
    <property type="match status" value="1"/>
</dbReference>
<evidence type="ECO:0000313" key="16">
    <source>
        <dbReference type="Proteomes" id="UP001306508"/>
    </source>
</evidence>
<evidence type="ECO:0000256" key="1">
    <source>
        <dbReference type="ARBA" id="ARBA00007050"/>
    </source>
</evidence>
<gene>
    <name evidence="15" type="ORF">RI543_004645</name>
</gene>
<evidence type="ECO:0000256" key="11">
    <source>
        <dbReference type="SAM" id="Coils"/>
    </source>
</evidence>
<keyword evidence="3 10" id="KW-0132">Cell division</keyword>
<dbReference type="Gene3D" id="1.10.418.30">
    <property type="entry name" value="Ncd80 complex, Ncd80 subunit"/>
    <property type="match status" value="1"/>
</dbReference>
<dbReference type="Proteomes" id="UP001306508">
    <property type="component" value="Unassembled WGS sequence"/>
</dbReference>
<dbReference type="EMBL" id="JAWIZZ010000056">
    <property type="protein sequence ID" value="KAK5774111.1"/>
    <property type="molecule type" value="Genomic_DNA"/>
</dbReference>
<feature type="domain" description="DUF5595" evidence="14">
    <location>
        <begin position="338"/>
        <end position="402"/>
    </location>
</feature>
<reference evidence="16" key="1">
    <citation type="submission" date="2023-07" db="EMBL/GenBank/DDBJ databases">
        <title>A draft genome of Kazachstania heterogenica Y-27499.</title>
        <authorList>
            <person name="Donic C."/>
            <person name="Kralova J.S."/>
            <person name="Fidel L."/>
            <person name="Ben-Dor S."/>
            <person name="Jung S."/>
        </authorList>
    </citation>
    <scope>NUCLEOTIDE SEQUENCE [LARGE SCALE GENOMIC DNA]</scope>
    <source>
        <strain evidence="16">Y27499</strain>
    </source>
</reference>
<keyword evidence="16" id="KW-1185">Reference proteome</keyword>
<dbReference type="InterPro" id="IPR038273">
    <property type="entry name" value="Ndc80_sf"/>
</dbReference>
<keyword evidence="6 11" id="KW-0175">Coiled coil</keyword>
<comment type="caution">
    <text evidence="15">The sequence shown here is derived from an EMBL/GenBank/DDBJ whole genome shotgun (WGS) entry which is preliminary data.</text>
</comment>
<dbReference type="AlphaFoldDB" id="A0AAN7VZW1"/>
<dbReference type="InterPro" id="IPR055260">
    <property type="entry name" value="Ndc80_CH"/>
</dbReference>
<evidence type="ECO:0000256" key="3">
    <source>
        <dbReference type="ARBA" id="ARBA00022618"/>
    </source>
</evidence>
<feature type="compositionally biased region" description="Polar residues" evidence="12">
    <location>
        <begin position="53"/>
        <end position="68"/>
    </location>
</feature>
<protein>
    <recommendedName>
        <fullName evidence="10">Kinetochore protein NDC80</fullName>
    </recommendedName>
</protein>
<evidence type="ECO:0000256" key="8">
    <source>
        <dbReference type="ARBA" id="ARBA00023306"/>
    </source>
</evidence>